<evidence type="ECO:0000313" key="2">
    <source>
        <dbReference type="Proteomes" id="UP001549363"/>
    </source>
</evidence>
<evidence type="ECO:0000313" key="1">
    <source>
        <dbReference type="EMBL" id="MET4563445.1"/>
    </source>
</evidence>
<organism evidence="1 2">
    <name type="scientific">Lysinibacillus parviboronicapiens</name>
    <dbReference type="NCBI Taxonomy" id="436516"/>
    <lineage>
        <taxon>Bacteria</taxon>
        <taxon>Bacillati</taxon>
        <taxon>Bacillota</taxon>
        <taxon>Bacilli</taxon>
        <taxon>Bacillales</taxon>
        <taxon>Bacillaceae</taxon>
        <taxon>Lysinibacillus</taxon>
    </lineage>
</organism>
<keyword evidence="2" id="KW-1185">Reference proteome</keyword>
<accession>A0ABV2PR56</accession>
<gene>
    <name evidence="1" type="ORF">ABIA69_004642</name>
</gene>
<proteinExistence type="predicted"/>
<comment type="caution">
    <text evidence="1">The sequence shown here is derived from an EMBL/GenBank/DDBJ whole genome shotgun (WGS) entry which is preliminary data.</text>
</comment>
<dbReference type="RefSeq" id="WP_193767202.1">
    <property type="nucleotide sequence ID" value="NZ_CP073713.1"/>
</dbReference>
<dbReference type="EMBL" id="JBEPSB010000041">
    <property type="protein sequence ID" value="MET4563445.1"/>
    <property type="molecule type" value="Genomic_DNA"/>
</dbReference>
<protein>
    <submittedName>
        <fullName evidence="1">Uncharacterized protein</fullName>
    </submittedName>
</protein>
<name>A0ABV2PR56_9BACI</name>
<dbReference type="Proteomes" id="UP001549363">
    <property type="component" value="Unassembled WGS sequence"/>
</dbReference>
<reference evidence="1 2" key="1">
    <citation type="submission" date="2024-06" db="EMBL/GenBank/DDBJ databases">
        <title>Sorghum-associated microbial communities from plants grown in Nebraska, USA.</title>
        <authorList>
            <person name="Schachtman D."/>
        </authorList>
    </citation>
    <scope>NUCLEOTIDE SEQUENCE [LARGE SCALE GENOMIC DNA]</scope>
    <source>
        <strain evidence="1 2">736</strain>
    </source>
</reference>
<sequence>MSITSTAKEDLKALFKEAKTRGILKIDHSDRVDRMSDGDALGLLISMVKRTL</sequence>